<sequence length="308" mass="34498">ERVFREYLTNQGTVVKPCRWQTQSQTCAKCPYHIRTGEEARVPYTEFLGAFGFPLRTTACLQSPQLLFYELRSTSGRVVQTGHASSCAEQDSHPESILFEADGYLDSVTHAYGNIGRITLYSHYSPCNEAFHCCISKMYNFLLKHPKTTLCLCFSRLYHAEDGFPTAMWNRQALVSLASLWPRVTLRLLTVGTWWNLLSNFVYGIASSTLQRPASPPAEPQNPHHYLRGVTTCCRKAFAQGEPAGQPNPEAFPLPRAAFQQPSPATKGSLSPPGSQSYAVLLPALLLPSPRKHLHPRPKNIVRHLQMP</sequence>
<evidence type="ECO:0000313" key="3">
    <source>
        <dbReference type="Proteomes" id="UP000522663"/>
    </source>
</evidence>
<gene>
    <name evidence="2" type="primary">Apobec4</name>
    <name evidence="2" type="ORF">ODOGUJ_R12362</name>
</gene>
<protein>
    <submittedName>
        <fullName evidence="2">ABEC4 enzyme</fullName>
    </submittedName>
</protein>
<proteinExistence type="predicted"/>
<feature type="compositionally biased region" description="Basic residues" evidence="1">
    <location>
        <begin position="290"/>
        <end position="302"/>
    </location>
</feature>
<dbReference type="OrthoDB" id="9941981at2759"/>
<evidence type="ECO:0000313" key="2">
    <source>
        <dbReference type="EMBL" id="NXJ12653.1"/>
    </source>
</evidence>
<dbReference type="AlphaFoldDB" id="A0A7K9YRG3"/>
<dbReference type="Proteomes" id="UP000522663">
    <property type="component" value="Unassembled WGS sequence"/>
</dbReference>
<name>A0A7K9YRG3_9GALL</name>
<dbReference type="Gene3D" id="3.40.140.10">
    <property type="entry name" value="Cytidine Deaminase, domain 2"/>
    <property type="match status" value="1"/>
</dbReference>
<feature type="region of interest" description="Disordered" evidence="1">
    <location>
        <begin position="243"/>
        <end position="274"/>
    </location>
</feature>
<dbReference type="InterPro" id="IPR038953">
    <property type="entry name" value="APOBEC4"/>
</dbReference>
<feature type="compositionally biased region" description="Polar residues" evidence="1">
    <location>
        <begin position="260"/>
        <end position="274"/>
    </location>
</feature>
<dbReference type="Pfam" id="PF18778">
    <property type="entry name" value="NAD1"/>
    <property type="match status" value="1"/>
</dbReference>
<dbReference type="EMBL" id="VXAB01010072">
    <property type="protein sequence ID" value="NXJ12653.1"/>
    <property type="molecule type" value="Genomic_DNA"/>
</dbReference>
<organism evidence="2 3">
    <name type="scientific">Odontophorus gujanensis</name>
    <name type="common">marbled wood quail</name>
    <dbReference type="NCBI Taxonomy" id="886794"/>
    <lineage>
        <taxon>Eukaryota</taxon>
        <taxon>Metazoa</taxon>
        <taxon>Chordata</taxon>
        <taxon>Craniata</taxon>
        <taxon>Vertebrata</taxon>
        <taxon>Euteleostomi</taxon>
        <taxon>Archelosauria</taxon>
        <taxon>Archosauria</taxon>
        <taxon>Dinosauria</taxon>
        <taxon>Saurischia</taxon>
        <taxon>Theropoda</taxon>
        <taxon>Coelurosauria</taxon>
        <taxon>Aves</taxon>
        <taxon>Neognathae</taxon>
        <taxon>Galloanserae</taxon>
        <taxon>Galliformes</taxon>
        <taxon>Odontophoridae</taxon>
        <taxon>Odontophorus</taxon>
    </lineage>
</organism>
<reference evidence="2 3" key="1">
    <citation type="submission" date="2019-09" db="EMBL/GenBank/DDBJ databases">
        <title>Bird 10,000 Genomes (B10K) Project - Family phase.</title>
        <authorList>
            <person name="Zhang G."/>
        </authorList>
    </citation>
    <scope>NUCLEOTIDE SEQUENCE [LARGE SCALE GENOMIC DNA]</scope>
    <source>
        <strain evidence="2">B10K-DU-001-53</strain>
        <tissue evidence="2">Muscle</tissue>
    </source>
</reference>
<feature type="non-terminal residue" evidence="2">
    <location>
        <position position="308"/>
    </location>
</feature>
<comment type="caution">
    <text evidence="2">The sequence shown here is derived from an EMBL/GenBank/DDBJ whole genome shotgun (WGS) entry which is preliminary data.</text>
</comment>
<feature type="non-terminal residue" evidence="2">
    <location>
        <position position="1"/>
    </location>
</feature>
<feature type="region of interest" description="Disordered" evidence="1">
    <location>
        <begin position="289"/>
        <end position="308"/>
    </location>
</feature>
<dbReference type="PANTHER" id="PTHR35672:SF1">
    <property type="entry name" value="C-U-EDITING ENZYME APOBEC-4-RELATED"/>
    <property type="match status" value="1"/>
</dbReference>
<dbReference type="PANTHER" id="PTHR35672">
    <property type="entry name" value="C-U-EDITING ENZYME APOBEC-4-RELATED"/>
    <property type="match status" value="1"/>
</dbReference>
<accession>A0A7K9YRG3</accession>
<evidence type="ECO:0000256" key="1">
    <source>
        <dbReference type="SAM" id="MobiDB-lite"/>
    </source>
</evidence>
<keyword evidence="3" id="KW-1185">Reference proteome</keyword>